<name>A0A3S1CRQ5_9BACT</name>
<dbReference type="PROSITE" id="PS51257">
    <property type="entry name" value="PROKAR_LIPOPROTEIN"/>
    <property type="match status" value="1"/>
</dbReference>
<accession>A0A3S1CRQ5</accession>
<evidence type="ECO:0000313" key="2">
    <source>
        <dbReference type="Proteomes" id="UP000281028"/>
    </source>
</evidence>
<gene>
    <name evidence="1" type="ORF">ECE50_008075</name>
</gene>
<reference evidence="1" key="1">
    <citation type="submission" date="2020-05" db="EMBL/GenBank/DDBJ databases">
        <title>Chitinophaga laudate sp. nov., isolated from a tropical peat swamp.</title>
        <authorList>
            <person name="Goh C.B.S."/>
            <person name="Lee M.S."/>
            <person name="Parimannan S."/>
            <person name="Pasbakhsh P."/>
            <person name="Yule C.M."/>
            <person name="Rajandas H."/>
            <person name="Loke S."/>
            <person name="Croft L."/>
            <person name="Tan J.B.L."/>
        </authorList>
    </citation>
    <scope>NUCLEOTIDE SEQUENCE</scope>
    <source>
        <strain evidence="1">Mgbs1</strain>
    </source>
</reference>
<protein>
    <submittedName>
        <fullName evidence="1">Uncharacterized protein</fullName>
    </submittedName>
</protein>
<dbReference type="AlphaFoldDB" id="A0A3S1CRQ5"/>
<evidence type="ECO:0000313" key="1">
    <source>
        <dbReference type="EMBL" id="NSL86783.1"/>
    </source>
</evidence>
<dbReference type="Proteomes" id="UP000281028">
    <property type="component" value="Unassembled WGS sequence"/>
</dbReference>
<comment type="caution">
    <text evidence="1">The sequence shown here is derived from an EMBL/GenBank/DDBJ whole genome shotgun (WGS) entry which is preliminary data.</text>
</comment>
<sequence length="162" mass="18148">MKQVLILSLLIVLGTSCTAPRYANGRAVNFLRITLGDIDTTRAGKEKVALHFTIENTSGEPVFLSDPTAARNTEIVLYRESSLQTARKSAMQPDSLRQTLLQPHKAVSFVFEQPLNNVYSGFQAKDALWSLQIFYRGAVSDPAGIQRYINESVKSDIVYFRY</sequence>
<proteinExistence type="predicted"/>
<keyword evidence="2" id="KW-1185">Reference proteome</keyword>
<organism evidence="1 2">
    <name type="scientific">Chitinophaga solisilvae</name>
    <dbReference type="NCBI Taxonomy" id="1233460"/>
    <lineage>
        <taxon>Bacteria</taxon>
        <taxon>Pseudomonadati</taxon>
        <taxon>Bacteroidota</taxon>
        <taxon>Chitinophagia</taxon>
        <taxon>Chitinophagales</taxon>
        <taxon>Chitinophagaceae</taxon>
        <taxon>Chitinophaga</taxon>
    </lineage>
</organism>
<dbReference type="EMBL" id="RIAR02000001">
    <property type="protein sequence ID" value="NSL86783.1"/>
    <property type="molecule type" value="Genomic_DNA"/>
</dbReference>